<accession>A0ACB8R1W8</accession>
<comment type="caution">
    <text evidence="1">The sequence shown here is derived from an EMBL/GenBank/DDBJ whole genome shotgun (WGS) entry which is preliminary data.</text>
</comment>
<proteinExistence type="predicted"/>
<reference evidence="1" key="2">
    <citation type="journal article" date="2022" name="New Phytol.">
        <title>Evolutionary transition to the ectomycorrhizal habit in the genomes of a hyperdiverse lineage of mushroom-forming fungi.</title>
        <authorList>
            <person name="Looney B."/>
            <person name="Miyauchi S."/>
            <person name="Morin E."/>
            <person name="Drula E."/>
            <person name="Courty P.E."/>
            <person name="Kohler A."/>
            <person name="Kuo A."/>
            <person name="LaButti K."/>
            <person name="Pangilinan J."/>
            <person name="Lipzen A."/>
            <person name="Riley R."/>
            <person name="Andreopoulos W."/>
            <person name="He G."/>
            <person name="Johnson J."/>
            <person name="Nolan M."/>
            <person name="Tritt A."/>
            <person name="Barry K.W."/>
            <person name="Grigoriev I.V."/>
            <person name="Nagy L.G."/>
            <person name="Hibbett D."/>
            <person name="Henrissat B."/>
            <person name="Matheny P.B."/>
            <person name="Labbe J."/>
            <person name="Martin F.M."/>
        </authorList>
    </citation>
    <scope>NUCLEOTIDE SEQUENCE</scope>
    <source>
        <strain evidence="1">FP105234-sp</strain>
    </source>
</reference>
<name>A0ACB8R1W8_9AGAM</name>
<sequence>MTRAAHPWHVSGAERSGFKYQMLGTFNRKRISVSYSTDTVRNDTDLRGWQYWHRICIFRRGVGENAYSRRGFSHGLDALRAHHGRANVQRVERVPRRNALRKPQHQPIAKRHFVNLIACPMIAPIQVDVANSE</sequence>
<organism evidence="1 2">
    <name type="scientific">Auriscalpium vulgare</name>
    <dbReference type="NCBI Taxonomy" id="40419"/>
    <lineage>
        <taxon>Eukaryota</taxon>
        <taxon>Fungi</taxon>
        <taxon>Dikarya</taxon>
        <taxon>Basidiomycota</taxon>
        <taxon>Agaricomycotina</taxon>
        <taxon>Agaricomycetes</taxon>
        <taxon>Russulales</taxon>
        <taxon>Auriscalpiaceae</taxon>
        <taxon>Auriscalpium</taxon>
    </lineage>
</organism>
<evidence type="ECO:0000313" key="1">
    <source>
        <dbReference type="EMBL" id="KAI0037910.1"/>
    </source>
</evidence>
<evidence type="ECO:0000313" key="2">
    <source>
        <dbReference type="Proteomes" id="UP000814033"/>
    </source>
</evidence>
<keyword evidence="2" id="KW-1185">Reference proteome</keyword>
<reference evidence="1" key="1">
    <citation type="submission" date="2021-02" db="EMBL/GenBank/DDBJ databases">
        <authorList>
            <consortium name="DOE Joint Genome Institute"/>
            <person name="Ahrendt S."/>
            <person name="Looney B.P."/>
            <person name="Miyauchi S."/>
            <person name="Morin E."/>
            <person name="Drula E."/>
            <person name="Courty P.E."/>
            <person name="Chicoki N."/>
            <person name="Fauchery L."/>
            <person name="Kohler A."/>
            <person name="Kuo A."/>
            <person name="Labutti K."/>
            <person name="Pangilinan J."/>
            <person name="Lipzen A."/>
            <person name="Riley R."/>
            <person name="Andreopoulos W."/>
            <person name="He G."/>
            <person name="Johnson J."/>
            <person name="Barry K.W."/>
            <person name="Grigoriev I.V."/>
            <person name="Nagy L."/>
            <person name="Hibbett D."/>
            <person name="Henrissat B."/>
            <person name="Matheny P.B."/>
            <person name="Labbe J."/>
            <person name="Martin F."/>
        </authorList>
    </citation>
    <scope>NUCLEOTIDE SEQUENCE</scope>
    <source>
        <strain evidence="1">FP105234-sp</strain>
    </source>
</reference>
<gene>
    <name evidence="1" type="ORF">FA95DRAFT_1344983</name>
</gene>
<dbReference type="EMBL" id="MU276663">
    <property type="protein sequence ID" value="KAI0037910.1"/>
    <property type="molecule type" value="Genomic_DNA"/>
</dbReference>
<protein>
    <submittedName>
        <fullName evidence="1">Uncharacterized protein</fullName>
    </submittedName>
</protein>
<dbReference type="Proteomes" id="UP000814033">
    <property type="component" value="Unassembled WGS sequence"/>
</dbReference>